<evidence type="ECO:0000313" key="2">
    <source>
        <dbReference type="EMBL" id="MDX5983576.1"/>
    </source>
</evidence>
<keyword evidence="1" id="KW-0812">Transmembrane</keyword>
<accession>A0ABU4PH97</accession>
<feature type="transmembrane region" description="Helical" evidence="1">
    <location>
        <begin position="43"/>
        <end position="65"/>
    </location>
</feature>
<evidence type="ECO:0000256" key="1">
    <source>
        <dbReference type="SAM" id="Phobius"/>
    </source>
</evidence>
<keyword evidence="1" id="KW-0472">Membrane</keyword>
<feature type="transmembrane region" description="Helical" evidence="1">
    <location>
        <begin position="109"/>
        <end position="127"/>
    </location>
</feature>
<comment type="caution">
    <text evidence="2">The sequence shown here is derived from an EMBL/GenBank/DDBJ whole genome shotgun (WGS) entry which is preliminary data.</text>
</comment>
<evidence type="ECO:0000313" key="3">
    <source>
        <dbReference type="Proteomes" id="UP001279660"/>
    </source>
</evidence>
<protein>
    <submittedName>
        <fullName evidence="2">Uncharacterized protein</fullName>
    </submittedName>
</protein>
<name>A0ABU4PH97_9SPHN</name>
<keyword evidence="1" id="KW-1133">Transmembrane helix</keyword>
<sequence length="129" mass="14417">MEFIVEIIFQFLGEILLQLLFESLSELGFHGLADTFKKSRNPFLSTIGFALWGAVAGCISLLIMPKSFISNLGLREANVIITPLVVGGAMMLIGRLRERKGQTRVGIDRFGYAFVFAFSMALVRFNWAH</sequence>
<reference evidence="2 3" key="1">
    <citation type="submission" date="2023-11" db="EMBL/GenBank/DDBJ databases">
        <title>MicrobeMod: A computational toolkit for identifying prokaryotic methylation and restriction-modification with nanopore sequencing.</title>
        <authorList>
            <person name="Crits-Christoph A."/>
            <person name="Kang S.C."/>
            <person name="Lee H."/>
            <person name="Ostrov N."/>
        </authorList>
    </citation>
    <scope>NUCLEOTIDE SEQUENCE [LARGE SCALE GENOMIC DNA]</scope>
    <source>
        <strain evidence="2 3">ATCC 14820</strain>
    </source>
</reference>
<keyword evidence="3" id="KW-1185">Reference proteome</keyword>
<dbReference type="RefSeq" id="WP_010404837.1">
    <property type="nucleotide sequence ID" value="NZ_JAWXXV010000001.1"/>
</dbReference>
<dbReference type="Proteomes" id="UP001279660">
    <property type="component" value="Unassembled WGS sequence"/>
</dbReference>
<feature type="transmembrane region" description="Helical" evidence="1">
    <location>
        <begin position="77"/>
        <end position="97"/>
    </location>
</feature>
<proteinExistence type="predicted"/>
<dbReference type="EMBL" id="JAWXXV010000001">
    <property type="protein sequence ID" value="MDX5983576.1"/>
    <property type="molecule type" value="Genomic_DNA"/>
</dbReference>
<gene>
    <name evidence="2" type="ORF">SIL82_04830</name>
</gene>
<organism evidence="2 3">
    <name type="scientific">Sphingomonas echinoides</name>
    <dbReference type="NCBI Taxonomy" id="59803"/>
    <lineage>
        <taxon>Bacteria</taxon>
        <taxon>Pseudomonadati</taxon>
        <taxon>Pseudomonadota</taxon>
        <taxon>Alphaproteobacteria</taxon>
        <taxon>Sphingomonadales</taxon>
        <taxon>Sphingomonadaceae</taxon>
        <taxon>Sphingomonas</taxon>
    </lineage>
</organism>